<gene>
    <name evidence="4" type="ORF">RZO55_09950</name>
</gene>
<proteinExistence type="predicted"/>
<evidence type="ECO:0000259" key="3">
    <source>
        <dbReference type="PROSITE" id="PS50977"/>
    </source>
</evidence>
<sequence length="121" mass="14514">MRKKLDRRKKYTRQVLKESLIALLAEDKPISAITVKAICERADINRSTFYMHFSDPYDPLDHIESEIIEDMNTYLSNYRFTIEEESQKMTQKLLEYIAENQFLFQTLLVKNKDPAFERRLM</sequence>
<dbReference type="SUPFAM" id="SSF46689">
    <property type="entry name" value="Homeodomain-like"/>
    <property type="match status" value="1"/>
</dbReference>
<evidence type="ECO:0000313" key="4">
    <source>
        <dbReference type="EMBL" id="MDW2797895.1"/>
    </source>
</evidence>
<dbReference type="RefSeq" id="WP_318064146.1">
    <property type="nucleotide sequence ID" value="NZ_JAWONS010000135.1"/>
</dbReference>
<keyword evidence="1 2" id="KW-0238">DNA-binding</keyword>
<dbReference type="InterPro" id="IPR009057">
    <property type="entry name" value="Homeodomain-like_sf"/>
</dbReference>
<evidence type="ECO:0000313" key="5">
    <source>
        <dbReference type="Proteomes" id="UP001276854"/>
    </source>
</evidence>
<dbReference type="PANTHER" id="PTHR43479:SF7">
    <property type="entry name" value="TETR-FAMILY TRANSCRIPTIONAL REGULATOR"/>
    <property type="match status" value="1"/>
</dbReference>
<organism evidence="4 5">
    <name type="scientific">Clostridium boliviensis</name>
    <dbReference type="NCBI Taxonomy" id="318465"/>
    <lineage>
        <taxon>Bacteria</taxon>
        <taxon>Bacillati</taxon>
        <taxon>Bacillota</taxon>
        <taxon>Clostridia</taxon>
        <taxon>Eubacteriales</taxon>
        <taxon>Clostridiaceae</taxon>
        <taxon>Clostridium</taxon>
    </lineage>
</organism>
<dbReference type="Gene3D" id="1.10.357.10">
    <property type="entry name" value="Tetracycline Repressor, domain 2"/>
    <property type="match status" value="1"/>
</dbReference>
<accession>A0ABU4GLM6</accession>
<evidence type="ECO:0000256" key="1">
    <source>
        <dbReference type="ARBA" id="ARBA00023125"/>
    </source>
</evidence>
<evidence type="ECO:0000256" key="2">
    <source>
        <dbReference type="PROSITE-ProRule" id="PRU00335"/>
    </source>
</evidence>
<dbReference type="PANTHER" id="PTHR43479">
    <property type="entry name" value="ACREF/ENVCD OPERON REPRESSOR-RELATED"/>
    <property type="match status" value="1"/>
</dbReference>
<comment type="caution">
    <text evidence="4">The sequence shown here is derived from an EMBL/GenBank/DDBJ whole genome shotgun (WGS) entry which is preliminary data.</text>
</comment>
<reference evidence="4 5" key="1">
    <citation type="submission" date="2023-10" db="EMBL/GenBank/DDBJ databases">
        <title>A novel Glycoside Hydrolase 43-Like Enzyme from Clostrdium boliviensis is an Endo-xylanase, and a Candidate for Xylooligosaccharides Production from Different Xylan Substrates.</title>
        <authorList>
            <person name="Alvarez M.T."/>
            <person name="Rocabado-Villegas L.R."/>
            <person name="Salas-Veizaga D.M."/>
            <person name="Linares-Pasten J.A."/>
            <person name="Gudmundsdottir E.E."/>
            <person name="Hreggvidsson G.O."/>
            <person name="Adlercreutz P."/>
            <person name="Nordberg Karlsson E."/>
        </authorList>
    </citation>
    <scope>NUCLEOTIDE SEQUENCE [LARGE SCALE GENOMIC DNA]</scope>
    <source>
        <strain evidence="4 5">E-1</strain>
    </source>
</reference>
<dbReference type="EMBL" id="JAWONS010000135">
    <property type="protein sequence ID" value="MDW2797895.1"/>
    <property type="molecule type" value="Genomic_DNA"/>
</dbReference>
<feature type="domain" description="HTH tetR-type" evidence="3">
    <location>
        <begin position="10"/>
        <end position="71"/>
    </location>
</feature>
<name>A0ABU4GLM6_9CLOT</name>
<dbReference type="Proteomes" id="UP001276854">
    <property type="component" value="Unassembled WGS sequence"/>
</dbReference>
<dbReference type="InterPro" id="IPR001647">
    <property type="entry name" value="HTH_TetR"/>
</dbReference>
<feature type="DNA-binding region" description="H-T-H motif" evidence="2">
    <location>
        <begin position="34"/>
        <end position="53"/>
    </location>
</feature>
<keyword evidence="5" id="KW-1185">Reference proteome</keyword>
<dbReference type="InterPro" id="IPR050624">
    <property type="entry name" value="HTH-type_Tx_Regulator"/>
</dbReference>
<dbReference type="Pfam" id="PF00440">
    <property type="entry name" value="TetR_N"/>
    <property type="match status" value="1"/>
</dbReference>
<protein>
    <submittedName>
        <fullName evidence="4">TetR/AcrR family transcriptional regulator</fullName>
    </submittedName>
</protein>
<feature type="non-terminal residue" evidence="4">
    <location>
        <position position="121"/>
    </location>
</feature>
<dbReference type="PROSITE" id="PS50977">
    <property type="entry name" value="HTH_TETR_2"/>
    <property type="match status" value="1"/>
</dbReference>